<dbReference type="STRING" id="582692.SAMN05720606_101350"/>
<gene>
    <name evidence="3" type="ORF">SAMN05720606_101350</name>
</gene>
<dbReference type="AlphaFoldDB" id="A0A1G5BFS9"/>
<keyword evidence="1" id="KW-0175">Coiled coil</keyword>
<evidence type="ECO:0000313" key="4">
    <source>
        <dbReference type="Proteomes" id="UP000198538"/>
    </source>
</evidence>
<dbReference type="RefSeq" id="WP_090915315.1">
    <property type="nucleotide sequence ID" value="NZ_FMVM01000001.1"/>
</dbReference>
<keyword evidence="4" id="KW-1185">Reference proteome</keyword>
<feature type="domain" description="DinB-like" evidence="2">
    <location>
        <begin position="11"/>
        <end position="171"/>
    </location>
</feature>
<organism evidence="3 4">
    <name type="scientific">Paenibacillus polysaccharolyticus</name>
    <dbReference type="NCBI Taxonomy" id="582692"/>
    <lineage>
        <taxon>Bacteria</taxon>
        <taxon>Bacillati</taxon>
        <taxon>Bacillota</taxon>
        <taxon>Bacilli</taxon>
        <taxon>Bacillales</taxon>
        <taxon>Paenibacillaceae</taxon>
        <taxon>Paenibacillus</taxon>
    </lineage>
</organism>
<dbReference type="InterPro" id="IPR024775">
    <property type="entry name" value="DinB-like"/>
</dbReference>
<feature type="coiled-coil region" evidence="1">
    <location>
        <begin position="1"/>
        <end position="28"/>
    </location>
</feature>
<name>A0A1G5BFS9_9BACL</name>
<dbReference type="Pfam" id="PF12867">
    <property type="entry name" value="DinB_2"/>
    <property type="match status" value="1"/>
</dbReference>
<evidence type="ECO:0000256" key="1">
    <source>
        <dbReference type="SAM" id="Coils"/>
    </source>
</evidence>
<accession>A0A1G5BFS9</accession>
<evidence type="ECO:0000259" key="2">
    <source>
        <dbReference type="Pfam" id="PF12867"/>
    </source>
</evidence>
<dbReference type="SUPFAM" id="SSF109854">
    <property type="entry name" value="DinB/YfiT-like putative metalloenzymes"/>
    <property type="match status" value="1"/>
</dbReference>
<dbReference type="Proteomes" id="UP000198538">
    <property type="component" value="Unassembled WGS sequence"/>
</dbReference>
<dbReference type="EMBL" id="FMVM01000001">
    <property type="protein sequence ID" value="SCX88860.1"/>
    <property type="molecule type" value="Genomic_DNA"/>
</dbReference>
<protein>
    <submittedName>
        <fullName evidence="3">DinB superfamily protein</fullName>
    </submittedName>
</protein>
<dbReference type="Gene3D" id="1.20.120.450">
    <property type="entry name" value="dinb family like domain"/>
    <property type="match status" value="1"/>
</dbReference>
<sequence>MKSTKEILNSLETTVERYVAELNLLNMDELLQKEDEEEWSIGQMYMHLIQSALFMQLRNIEHCLAKNEHTVDFDKKKTELGSQVFNAEQFPPVRVKVPASPQYTPLQPESKERIAQGLRQVVDRMRSTATVLALEESATGSKVPHPRLGALNAQEWFHLIEMHYKHHFLQLDRLKMILGK</sequence>
<proteinExistence type="predicted"/>
<reference evidence="4" key="1">
    <citation type="submission" date="2016-10" db="EMBL/GenBank/DDBJ databases">
        <authorList>
            <person name="Varghese N."/>
            <person name="Submissions S."/>
        </authorList>
    </citation>
    <scope>NUCLEOTIDE SEQUENCE [LARGE SCALE GENOMIC DNA]</scope>
    <source>
        <strain evidence="4">BL9</strain>
    </source>
</reference>
<dbReference type="InterPro" id="IPR034660">
    <property type="entry name" value="DinB/YfiT-like"/>
</dbReference>
<evidence type="ECO:0000313" key="3">
    <source>
        <dbReference type="EMBL" id="SCX88860.1"/>
    </source>
</evidence>